<organism evidence="1 2">
    <name type="scientific">Lacticaseibacillus paracasei subsp. paracasei</name>
    <dbReference type="NCBI Taxonomy" id="47714"/>
    <lineage>
        <taxon>Bacteria</taxon>
        <taxon>Bacillati</taxon>
        <taxon>Bacillota</taxon>
        <taxon>Bacilli</taxon>
        <taxon>Lactobacillales</taxon>
        <taxon>Lactobacillaceae</taxon>
        <taxon>Lacticaseibacillus</taxon>
    </lineage>
</organism>
<dbReference type="EMBL" id="CP022954">
    <property type="protein sequence ID" value="QGV18002.1"/>
    <property type="molecule type" value="Genomic_DNA"/>
</dbReference>
<gene>
    <name evidence="1" type="ORF">LCAKO_1477</name>
</gene>
<protein>
    <submittedName>
        <fullName evidence="1">Uncharacterized protein</fullName>
    </submittedName>
</protein>
<evidence type="ECO:0000313" key="1">
    <source>
        <dbReference type="EMBL" id="QGV18002.1"/>
    </source>
</evidence>
<sequence>MASGADHVAASAAGAPGIAATVSAGQVAVSFFGAKPKLSPTFRK</sequence>
<dbReference type="AlphaFoldDB" id="A0AAP9KV90"/>
<proteinExistence type="predicted"/>
<reference evidence="1 2" key="1">
    <citation type="submission" date="2017-08" db="EMBL/GenBank/DDBJ databases">
        <title>Genome sequence, comparative genomics and functional analysis of the highly adhesive Lactobacillus paracasei Kobulty strain.</title>
        <authorList>
            <person name="Koryszewska-Baginska A."/>
            <person name="Grynberg M."/>
            <person name="Aleksandrzak-Piekarczyk T."/>
        </authorList>
    </citation>
    <scope>NUCLEOTIDE SEQUENCE [LARGE SCALE GENOMIC DNA]</scope>
    <source>
        <strain evidence="1 2">IBB3423</strain>
    </source>
</reference>
<name>A0AAP9KV90_LACPA</name>
<accession>A0AAP9KV90</accession>
<evidence type="ECO:0000313" key="2">
    <source>
        <dbReference type="Proteomes" id="UP000423274"/>
    </source>
</evidence>
<dbReference type="Proteomes" id="UP000423274">
    <property type="component" value="Chromosome"/>
</dbReference>